<feature type="non-terminal residue" evidence="2">
    <location>
        <position position="57"/>
    </location>
</feature>
<accession>A0A8S3AG90</accession>
<proteinExistence type="predicted"/>
<evidence type="ECO:0000256" key="1">
    <source>
        <dbReference type="SAM" id="MobiDB-lite"/>
    </source>
</evidence>
<dbReference type="EMBL" id="CAJOBI010132578">
    <property type="protein sequence ID" value="CAF4731738.1"/>
    <property type="molecule type" value="Genomic_DNA"/>
</dbReference>
<dbReference type="Proteomes" id="UP000676336">
    <property type="component" value="Unassembled WGS sequence"/>
</dbReference>
<organism evidence="2 3">
    <name type="scientific">Rotaria magnacalcarata</name>
    <dbReference type="NCBI Taxonomy" id="392030"/>
    <lineage>
        <taxon>Eukaryota</taxon>
        <taxon>Metazoa</taxon>
        <taxon>Spiralia</taxon>
        <taxon>Gnathifera</taxon>
        <taxon>Rotifera</taxon>
        <taxon>Eurotatoria</taxon>
        <taxon>Bdelloidea</taxon>
        <taxon>Philodinida</taxon>
        <taxon>Philodinidae</taxon>
        <taxon>Rotaria</taxon>
    </lineage>
</organism>
<protein>
    <submittedName>
        <fullName evidence="2">Uncharacterized protein</fullName>
    </submittedName>
</protein>
<feature type="non-terminal residue" evidence="2">
    <location>
        <position position="1"/>
    </location>
</feature>
<evidence type="ECO:0000313" key="2">
    <source>
        <dbReference type="EMBL" id="CAF4731738.1"/>
    </source>
</evidence>
<comment type="caution">
    <text evidence="2">The sequence shown here is derived from an EMBL/GenBank/DDBJ whole genome shotgun (WGS) entry which is preliminary data.</text>
</comment>
<dbReference type="AlphaFoldDB" id="A0A8S3AG90"/>
<name>A0A8S3AG90_9BILA</name>
<feature type="region of interest" description="Disordered" evidence="1">
    <location>
        <begin position="1"/>
        <end position="57"/>
    </location>
</feature>
<reference evidence="2" key="1">
    <citation type="submission" date="2021-02" db="EMBL/GenBank/DDBJ databases">
        <authorList>
            <person name="Nowell W R."/>
        </authorList>
    </citation>
    <scope>NUCLEOTIDE SEQUENCE</scope>
</reference>
<sequence length="57" mass="5878">SSSDSDSSDDDKPAVKTPVPSKAPVAPLNKTAVQVAAKKKDSSSDSDSSSDDDKKKK</sequence>
<gene>
    <name evidence="2" type="ORF">SMN809_LOCUS44299</name>
</gene>
<evidence type="ECO:0000313" key="3">
    <source>
        <dbReference type="Proteomes" id="UP000676336"/>
    </source>
</evidence>